<dbReference type="PANTHER" id="PTHR48064:SF6">
    <property type="entry name" value="RECEPTOR-LIKE PROTEIN KINASE 2"/>
    <property type="match status" value="1"/>
</dbReference>
<evidence type="ECO:0008006" key="3">
    <source>
        <dbReference type="Google" id="ProtNLM"/>
    </source>
</evidence>
<dbReference type="AlphaFoldDB" id="A0A6J5XSA0"/>
<evidence type="ECO:0000313" key="2">
    <source>
        <dbReference type="Proteomes" id="UP000507245"/>
    </source>
</evidence>
<gene>
    <name evidence="1" type="ORF">ORAREDHAP_LOCUS42613</name>
</gene>
<organism evidence="1 2">
    <name type="scientific">Prunus armeniaca</name>
    <name type="common">Apricot</name>
    <name type="synonym">Armeniaca vulgaris</name>
    <dbReference type="NCBI Taxonomy" id="36596"/>
    <lineage>
        <taxon>Eukaryota</taxon>
        <taxon>Viridiplantae</taxon>
        <taxon>Streptophyta</taxon>
        <taxon>Embryophyta</taxon>
        <taxon>Tracheophyta</taxon>
        <taxon>Spermatophyta</taxon>
        <taxon>Magnoliopsida</taxon>
        <taxon>eudicotyledons</taxon>
        <taxon>Gunneridae</taxon>
        <taxon>Pentapetalae</taxon>
        <taxon>rosids</taxon>
        <taxon>fabids</taxon>
        <taxon>Rosales</taxon>
        <taxon>Rosaceae</taxon>
        <taxon>Amygdaloideae</taxon>
        <taxon>Amygdaleae</taxon>
        <taxon>Prunus</taxon>
    </lineage>
</organism>
<dbReference type="PRINTS" id="PR00019">
    <property type="entry name" value="LEURICHRPT"/>
</dbReference>
<dbReference type="OrthoDB" id="1750607at2759"/>
<dbReference type="Gene3D" id="3.80.10.10">
    <property type="entry name" value="Ribonuclease Inhibitor"/>
    <property type="match status" value="1"/>
</dbReference>
<dbReference type="PANTHER" id="PTHR48064">
    <property type="entry name" value="OS01G0750400 PROTEIN"/>
    <property type="match status" value="1"/>
</dbReference>
<name>A0A6J5XSA0_PRUAR</name>
<dbReference type="Pfam" id="PF13855">
    <property type="entry name" value="LRR_8"/>
    <property type="match status" value="1"/>
</dbReference>
<proteinExistence type="predicted"/>
<keyword evidence="2" id="KW-1185">Reference proteome</keyword>
<dbReference type="PROSITE" id="PS51450">
    <property type="entry name" value="LRR"/>
    <property type="match status" value="1"/>
</dbReference>
<dbReference type="EMBL" id="CAEKKB010000007">
    <property type="protein sequence ID" value="CAB4316650.1"/>
    <property type="molecule type" value="Genomic_DNA"/>
</dbReference>
<dbReference type="Proteomes" id="UP000507245">
    <property type="component" value="Unassembled WGS sequence"/>
</dbReference>
<evidence type="ECO:0000313" key="1">
    <source>
        <dbReference type="EMBL" id="CAB4316650.1"/>
    </source>
</evidence>
<accession>A0A6J5XSA0</accession>
<dbReference type="SUPFAM" id="SSF52058">
    <property type="entry name" value="L domain-like"/>
    <property type="match status" value="1"/>
</dbReference>
<reference evidence="2" key="1">
    <citation type="journal article" date="2020" name="Genome Biol.">
        <title>Gamete binning: chromosome-level and haplotype-resolved genome assembly enabled by high-throughput single-cell sequencing of gamete genomes.</title>
        <authorList>
            <person name="Campoy J.A."/>
            <person name="Sun H."/>
            <person name="Goel M."/>
            <person name="Jiao W.-B."/>
            <person name="Folz-Donahue K."/>
            <person name="Wang N."/>
            <person name="Rubio M."/>
            <person name="Liu C."/>
            <person name="Kukat C."/>
            <person name="Ruiz D."/>
            <person name="Huettel B."/>
            <person name="Schneeberger K."/>
        </authorList>
    </citation>
    <scope>NUCLEOTIDE SEQUENCE [LARGE SCALE GENOMIC DNA]</scope>
    <source>
        <strain evidence="2">cv. Rojo Pasion</strain>
    </source>
</reference>
<sequence>MGHSSAGASIHLVSLIILMHRYRKESPSQAQTRPHGSFQKAFVLGWEKIAANELHVPSCSLPMLPLTLPSINFTSLLVDLSDNKFTSTIPPWLFNLTKLENLDLSHNSLTGKLPDSLGYLKSLRYLNLLINSLEGSILKIDWKFNIFGGV</sequence>
<dbReference type="InterPro" id="IPR032675">
    <property type="entry name" value="LRR_dom_sf"/>
</dbReference>
<dbReference type="InterPro" id="IPR001611">
    <property type="entry name" value="Leu-rich_rpt"/>
</dbReference>
<dbReference type="InterPro" id="IPR053038">
    <property type="entry name" value="RLP_Defense"/>
</dbReference>
<protein>
    <recommendedName>
        <fullName evidence="3">Leucine-rich repeat-containing N-terminal plant-type domain-containing protein</fullName>
    </recommendedName>
</protein>